<evidence type="ECO:0000256" key="1">
    <source>
        <dbReference type="ARBA" id="ARBA00001933"/>
    </source>
</evidence>
<evidence type="ECO:0000256" key="2">
    <source>
        <dbReference type="ARBA" id="ARBA00009320"/>
    </source>
</evidence>
<evidence type="ECO:0000313" key="5">
    <source>
        <dbReference type="Proteomes" id="UP000318093"/>
    </source>
</evidence>
<dbReference type="Pfam" id="PF01063">
    <property type="entry name" value="Aminotran_4"/>
    <property type="match status" value="1"/>
</dbReference>
<dbReference type="EMBL" id="VBAN01000017">
    <property type="protein sequence ID" value="TMI85312.1"/>
    <property type="molecule type" value="Genomic_DNA"/>
</dbReference>
<dbReference type="Gene3D" id="3.20.10.10">
    <property type="entry name" value="D-amino Acid Aminotransferase, subunit A, domain 2"/>
    <property type="match status" value="1"/>
</dbReference>
<dbReference type="GO" id="GO:0016740">
    <property type="term" value="F:transferase activity"/>
    <property type="evidence" value="ECO:0007669"/>
    <property type="project" value="UniProtKB-KW"/>
</dbReference>
<accession>A0A537JPS4</accession>
<evidence type="ECO:0000313" key="4">
    <source>
        <dbReference type="EMBL" id="TMI85312.1"/>
    </source>
</evidence>
<dbReference type="CDD" id="cd00449">
    <property type="entry name" value="PLPDE_IV"/>
    <property type="match status" value="1"/>
</dbReference>
<dbReference type="AlphaFoldDB" id="A0A537JPS4"/>
<gene>
    <name evidence="4" type="ORF">E6H03_00665</name>
</gene>
<dbReference type="SUPFAM" id="SSF56752">
    <property type="entry name" value="D-aminoacid aminotransferase-like PLP-dependent enzymes"/>
    <property type="match status" value="1"/>
</dbReference>
<dbReference type="PANTHER" id="PTHR42743:SF11">
    <property type="entry name" value="AMINODEOXYCHORISMATE LYASE"/>
    <property type="match status" value="1"/>
</dbReference>
<protein>
    <submittedName>
        <fullName evidence="4">Branched-chain amino acid transferase</fullName>
    </submittedName>
</protein>
<sequence length="193" mass="21473">RDLRQCRNRFLAYAIPFIWIGGQERQADGISAIISAVTRIPPESVDPTVKNYHWLDLEQAIFEAYDRGADTPILLGIDGNVTEGPGFNVFAVFHGRAVTPARGVLEGITRQTVLDIGRDHGIPVDVGQISGDELRRADEIFLTSTAGGIIPVVRLDDRILGNGRPGPVTMRVRELYWDRHSAPTEWTPIDYDR</sequence>
<dbReference type="GO" id="GO:0008652">
    <property type="term" value="P:amino acid biosynthetic process"/>
    <property type="evidence" value="ECO:0007669"/>
    <property type="project" value="UniProtKB-ARBA"/>
</dbReference>
<dbReference type="GO" id="GO:0046394">
    <property type="term" value="P:carboxylic acid biosynthetic process"/>
    <property type="evidence" value="ECO:0007669"/>
    <property type="project" value="UniProtKB-ARBA"/>
</dbReference>
<reference evidence="4 5" key="1">
    <citation type="journal article" date="2019" name="Nat. Microbiol.">
        <title>Mediterranean grassland soil C-N compound turnover is dependent on rainfall and depth, and is mediated by genomically divergent microorganisms.</title>
        <authorList>
            <person name="Diamond S."/>
            <person name="Andeer P.F."/>
            <person name="Li Z."/>
            <person name="Crits-Christoph A."/>
            <person name="Burstein D."/>
            <person name="Anantharaman K."/>
            <person name="Lane K.R."/>
            <person name="Thomas B.C."/>
            <person name="Pan C."/>
            <person name="Northen T.R."/>
            <person name="Banfield J.F."/>
        </authorList>
    </citation>
    <scope>NUCLEOTIDE SEQUENCE [LARGE SCALE GENOMIC DNA]</scope>
    <source>
        <strain evidence="4">NP_6</strain>
    </source>
</reference>
<comment type="caution">
    <text evidence="4">The sequence shown here is derived from an EMBL/GenBank/DDBJ whole genome shotgun (WGS) entry which is preliminary data.</text>
</comment>
<dbReference type="Proteomes" id="UP000318093">
    <property type="component" value="Unassembled WGS sequence"/>
</dbReference>
<comment type="similarity">
    <text evidence="2">Belongs to the class-IV pyridoxal-phosphate-dependent aminotransferase family.</text>
</comment>
<dbReference type="InterPro" id="IPR043132">
    <property type="entry name" value="BCAT-like_C"/>
</dbReference>
<feature type="non-terminal residue" evidence="4">
    <location>
        <position position="1"/>
    </location>
</feature>
<organism evidence="4 5">
    <name type="scientific">Candidatus Segetimicrobium genomatis</name>
    <dbReference type="NCBI Taxonomy" id="2569760"/>
    <lineage>
        <taxon>Bacteria</taxon>
        <taxon>Bacillati</taxon>
        <taxon>Candidatus Sysuimicrobiota</taxon>
        <taxon>Candidatus Sysuimicrobiia</taxon>
        <taxon>Candidatus Sysuimicrobiales</taxon>
        <taxon>Candidatus Segetimicrobiaceae</taxon>
        <taxon>Candidatus Segetimicrobium</taxon>
    </lineage>
</organism>
<comment type="cofactor">
    <cofactor evidence="1">
        <name>pyridoxal 5'-phosphate</name>
        <dbReference type="ChEBI" id="CHEBI:597326"/>
    </cofactor>
</comment>
<keyword evidence="4" id="KW-0808">Transferase</keyword>
<name>A0A537JPS4_9BACT</name>
<dbReference type="InterPro" id="IPR001544">
    <property type="entry name" value="Aminotrans_IV"/>
</dbReference>
<dbReference type="InterPro" id="IPR050571">
    <property type="entry name" value="Class-IV_PLP-Dep_Aminotrnsfr"/>
</dbReference>
<keyword evidence="3" id="KW-0663">Pyridoxal phosphate</keyword>
<dbReference type="PANTHER" id="PTHR42743">
    <property type="entry name" value="AMINO-ACID AMINOTRANSFERASE"/>
    <property type="match status" value="1"/>
</dbReference>
<proteinExistence type="inferred from homology"/>
<dbReference type="InterPro" id="IPR036038">
    <property type="entry name" value="Aminotransferase-like"/>
</dbReference>
<dbReference type="FunFam" id="3.20.10.10:FF:000002">
    <property type="entry name" value="D-alanine aminotransferase"/>
    <property type="match status" value="1"/>
</dbReference>
<evidence type="ECO:0000256" key="3">
    <source>
        <dbReference type="ARBA" id="ARBA00022898"/>
    </source>
</evidence>